<dbReference type="InterPro" id="IPR018062">
    <property type="entry name" value="HTH_AraC-typ_CS"/>
</dbReference>
<dbReference type="PANTHER" id="PTHR47893">
    <property type="entry name" value="REGULATORY PROTEIN PCHR"/>
    <property type="match status" value="1"/>
</dbReference>
<dbReference type="RefSeq" id="WP_316433989.1">
    <property type="nucleotide sequence ID" value="NZ_CP053586.1"/>
</dbReference>
<gene>
    <name evidence="5" type="ORF">HJG54_06390</name>
</gene>
<dbReference type="PANTHER" id="PTHR47893:SF1">
    <property type="entry name" value="REGULATORY PROTEIN PCHR"/>
    <property type="match status" value="1"/>
</dbReference>
<evidence type="ECO:0000313" key="5">
    <source>
        <dbReference type="EMBL" id="WNZ22521.1"/>
    </source>
</evidence>
<dbReference type="AlphaFoldDB" id="A0AA96WHQ5"/>
<keyword evidence="2" id="KW-0238">DNA-binding</keyword>
<evidence type="ECO:0000256" key="2">
    <source>
        <dbReference type="ARBA" id="ARBA00023125"/>
    </source>
</evidence>
<dbReference type="InterPro" id="IPR009057">
    <property type="entry name" value="Homeodomain-like_sf"/>
</dbReference>
<feature type="domain" description="HTH araC/xylS-type" evidence="4">
    <location>
        <begin position="238"/>
        <end position="336"/>
    </location>
</feature>
<dbReference type="Pfam" id="PF12833">
    <property type="entry name" value="HTH_18"/>
    <property type="match status" value="1"/>
</dbReference>
<evidence type="ECO:0000259" key="4">
    <source>
        <dbReference type="PROSITE" id="PS01124"/>
    </source>
</evidence>
<proteinExistence type="predicted"/>
<protein>
    <submittedName>
        <fullName evidence="5">Helix-turn-helix transcriptional regulator</fullName>
    </submittedName>
</protein>
<organism evidence="5">
    <name type="scientific">Leptolyngbya sp. NK1-12</name>
    <dbReference type="NCBI Taxonomy" id="2547451"/>
    <lineage>
        <taxon>Bacteria</taxon>
        <taxon>Bacillati</taxon>
        <taxon>Cyanobacteriota</taxon>
        <taxon>Cyanophyceae</taxon>
        <taxon>Leptolyngbyales</taxon>
        <taxon>Leptolyngbyaceae</taxon>
        <taxon>Leptolyngbya group</taxon>
        <taxon>Leptolyngbya</taxon>
    </lineage>
</organism>
<dbReference type="PRINTS" id="PR00032">
    <property type="entry name" value="HTHARAC"/>
</dbReference>
<evidence type="ECO:0000256" key="1">
    <source>
        <dbReference type="ARBA" id="ARBA00023015"/>
    </source>
</evidence>
<evidence type="ECO:0000256" key="3">
    <source>
        <dbReference type="ARBA" id="ARBA00023163"/>
    </source>
</evidence>
<dbReference type="Gene3D" id="1.10.10.60">
    <property type="entry name" value="Homeodomain-like"/>
    <property type="match status" value="2"/>
</dbReference>
<keyword evidence="3" id="KW-0804">Transcription</keyword>
<accession>A0AA96WHQ5</accession>
<dbReference type="SMART" id="SM00342">
    <property type="entry name" value="HTH_ARAC"/>
    <property type="match status" value="1"/>
</dbReference>
<dbReference type="InterPro" id="IPR018060">
    <property type="entry name" value="HTH_AraC"/>
</dbReference>
<name>A0AA96WHQ5_9CYAN</name>
<dbReference type="PROSITE" id="PS00041">
    <property type="entry name" value="HTH_ARAC_FAMILY_1"/>
    <property type="match status" value="1"/>
</dbReference>
<dbReference type="SUPFAM" id="SSF46689">
    <property type="entry name" value="Homeodomain-like"/>
    <property type="match status" value="2"/>
</dbReference>
<dbReference type="GO" id="GO:0043565">
    <property type="term" value="F:sequence-specific DNA binding"/>
    <property type="evidence" value="ECO:0007669"/>
    <property type="project" value="InterPro"/>
</dbReference>
<dbReference type="InterPro" id="IPR053142">
    <property type="entry name" value="PchR_regulatory_protein"/>
</dbReference>
<reference evidence="5" key="1">
    <citation type="submission" date="2020-05" db="EMBL/GenBank/DDBJ databases">
        <authorList>
            <person name="Zhu T."/>
            <person name="Keshari N."/>
            <person name="Lu X."/>
        </authorList>
    </citation>
    <scope>NUCLEOTIDE SEQUENCE</scope>
    <source>
        <strain evidence="5">NK1-12</strain>
    </source>
</reference>
<keyword evidence="1" id="KW-0805">Transcription regulation</keyword>
<dbReference type="EMBL" id="CP053586">
    <property type="protein sequence ID" value="WNZ22521.1"/>
    <property type="molecule type" value="Genomic_DNA"/>
</dbReference>
<dbReference type="InterPro" id="IPR020449">
    <property type="entry name" value="Tscrpt_reg_AraC-type_HTH"/>
</dbReference>
<sequence>MALASYRQSPITLSQDEYFGLMQESMADEFGAALDFASDQFDFTWSYPSQLGNGHIRDFGIREGLVLSIVDYAPHQDLVLISTDREHPIELTYILVGAVSGMAEMQAGQHGFYGSGMAPGGIYRNRANQHTVEVSIHLDPTLLSQWVNGTPDQLPPRLRHLVKPSDQLFFSQICSTTLAMQMVLQQILQCPFQGLTKQMYLESKAWELLALQLAQISDAECFAHKPKLLKPEDIERIHYAKDVLISRLSNPPSLVELARFVGINDCKLKAGFRQVFGTTVFGYLHDCRMERSRQLLEAGEMSVAEAAQAVGFVNRSHFAIAFRKKFGVNPNTYRRGKLRQKLR</sequence>
<dbReference type="GO" id="GO:0003700">
    <property type="term" value="F:DNA-binding transcription factor activity"/>
    <property type="evidence" value="ECO:0007669"/>
    <property type="project" value="InterPro"/>
</dbReference>
<dbReference type="PROSITE" id="PS01124">
    <property type="entry name" value="HTH_ARAC_FAMILY_2"/>
    <property type="match status" value="1"/>
</dbReference>